<reference evidence="2 3" key="1">
    <citation type="submission" date="2018-07" db="EMBL/GenBank/DDBJ databases">
        <title>Whole genome Sequencing of Pseudoxanthomonas gei KCTC 32298 (T).</title>
        <authorList>
            <person name="Kumar S."/>
            <person name="Bansal K."/>
            <person name="Kaur A."/>
            <person name="Patil P."/>
            <person name="Sharma S."/>
            <person name="Patil P.B."/>
        </authorList>
    </citation>
    <scope>NUCLEOTIDE SEQUENCE [LARGE SCALE GENOMIC DNA]</scope>
    <source>
        <strain evidence="2 3">KCTC 32298</strain>
    </source>
</reference>
<gene>
    <name evidence="2" type="ORF">DT603_07725</name>
</gene>
<dbReference type="Proteomes" id="UP001429354">
    <property type="component" value="Unassembled WGS sequence"/>
</dbReference>
<accession>A0ABX0AAY8</accession>
<keyword evidence="1" id="KW-0732">Signal</keyword>
<name>A0ABX0AAY8_9GAMM</name>
<keyword evidence="3" id="KW-1185">Reference proteome</keyword>
<dbReference type="RefSeq" id="WP_162349294.1">
    <property type="nucleotide sequence ID" value="NZ_QOVG01000004.1"/>
</dbReference>
<dbReference type="EMBL" id="QOVG01000004">
    <property type="protein sequence ID" value="NDK38728.1"/>
    <property type="molecule type" value="Genomic_DNA"/>
</dbReference>
<evidence type="ECO:0000256" key="1">
    <source>
        <dbReference type="SAM" id="SignalP"/>
    </source>
</evidence>
<proteinExistence type="predicted"/>
<evidence type="ECO:0000313" key="3">
    <source>
        <dbReference type="Proteomes" id="UP001429354"/>
    </source>
</evidence>
<organism evidence="2 3">
    <name type="scientific">Pseudoxanthomonas gei</name>
    <dbReference type="NCBI Taxonomy" id="1383030"/>
    <lineage>
        <taxon>Bacteria</taxon>
        <taxon>Pseudomonadati</taxon>
        <taxon>Pseudomonadota</taxon>
        <taxon>Gammaproteobacteria</taxon>
        <taxon>Lysobacterales</taxon>
        <taxon>Lysobacteraceae</taxon>
        <taxon>Pseudoxanthomonas</taxon>
    </lineage>
</organism>
<feature type="signal peptide" evidence="1">
    <location>
        <begin position="1"/>
        <end position="23"/>
    </location>
</feature>
<feature type="chain" id="PRO_5046875350" evidence="1">
    <location>
        <begin position="24"/>
        <end position="134"/>
    </location>
</feature>
<evidence type="ECO:0000313" key="2">
    <source>
        <dbReference type="EMBL" id="NDK38728.1"/>
    </source>
</evidence>
<sequence>MTRFTTLFLAASFALTAAATASAQDTSATLRVDQGTIMASEGGSFATAQTGQALVAGSRLMVAEQSAATVTYAKGCTRTYTAPGVYVVEANCTKAVVAGTDWASAAKIAGGVVITAALLENMDKVDFVPPPVSR</sequence>
<comment type="caution">
    <text evidence="2">The sequence shown here is derived from an EMBL/GenBank/DDBJ whole genome shotgun (WGS) entry which is preliminary data.</text>
</comment>
<protein>
    <submittedName>
        <fullName evidence="2">Uncharacterized protein</fullName>
    </submittedName>
</protein>